<dbReference type="EMBL" id="CP008822">
    <property type="protein sequence ID" value="AIM26254.1"/>
    <property type="molecule type" value="Genomic_DNA"/>
</dbReference>
<gene>
    <name evidence="1" type="ORF">HA72_0090</name>
    <name evidence="2" type="ORF">MsedA_0095</name>
    <name evidence="3" type="ORF">MsedB_0095</name>
    <name evidence="4" type="ORF">MsedC_0094</name>
    <name evidence="5" type="ORF">MsedD_0095</name>
    <name evidence="6" type="ORF">MsedE_0095</name>
</gene>
<dbReference type="Proteomes" id="UP000062398">
    <property type="component" value="Chromosome"/>
</dbReference>
<evidence type="ECO:0000313" key="4">
    <source>
        <dbReference type="EMBL" id="AKV77760.1"/>
    </source>
</evidence>
<dbReference type="InterPro" id="IPR029028">
    <property type="entry name" value="Alpha/beta_knot_MTases"/>
</dbReference>
<evidence type="ECO:0000313" key="1">
    <source>
        <dbReference type="EMBL" id="AIM26254.1"/>
    </source>
</evidence>
<reference evidence="1 7" key="1">
    <citation type="journal article" date="2014" name="J. Bacteriol.">
        <title>Role of an Archaeal PitA Transporter in the Copper and Arsenic Resistance of Metallosphaera sedula, an Extreme Thermoacidophile.</title>
        <authorList>
            <person name="McCarthy S."/>
            <person name="Ai C."/>
            <person name="Wheaton G."/>
            <person name="Tevatia R."/>
            <person name="Eckrich V."/>
            <person name="Kelly R."/>
            <person name="Blum P."/>
        </authorList>
    </citation>
    <scope>NUCLEOTIDE SEQUENCE [LARGE SCALE GENOMIC DNA]</scope>
    <source>
        <strain evidence="1 7">CuR1</strain>
    </source>
</reference>
<dbReference type="EMBL" id="CP012176">
    <property type="protein sequence ID" value="AKV82250.1"/>
    <property type="molecule type" value="Genomic_DNA"/>
</dbReference>
<dbReference type="Proteomes" id="UP000061362">
    <property type="component" value="Chromosome"/>
</dbReference>
<dbReference type="Proteomes" id="UP000068832">
    <property type="component" value="Chromosome"/>
</dbReference>
<dbReference type="GeneID" id="97614897"/>
<evidence type="ECO:0000313" key="6">
    <source>
        <dbReference type="EMBL" id="AKV82250.1"/>
    </source>
</evidence>
<accession>A0A088E1B3</accession>
<dbReference type="Proteomes" id="UP000062475">
    <property type="component" value="Chromosome"/>
</dbReference>
<dbReference type="EMBL" id="CP012175">
    <property type="protein sequence ID" value="AKV80005.1"/>
    <property type="molecule type" value="Genomic_DNA"/>
</dbReference>
<evidence type="ECO:0000313" key="10">
    <source>
        <dbReference type="Proteomes" id="UP000062398"/>
    </source>
</evidence>
<dbReference type="PATRIC" id="fig|43687.5.peg.92"/>
<dbReference type="RefSeq" id="WP_011921236.1">
    <property type="nucleotide sequence ID" value="NZ_AP019770.1"/>
</dbReference>
<dbReference type="Gene3D" id="2.40.50.140">
    <property type="entry name" value="Nucleic acid-binding proteins"/>
    <property type="match status" value="1"/>
</dbReference>
<dbReference type="AlphaFoldDB" id="A0A088E1B3"/>
<sequence>MFPFPRAHPLNVAIYPDMFTLKNNLTVFTLEVSDVIRALVEFRVTRLYLVDRGERSHLSRIRKLMTYAMTPPYLKRNIGIDPDLSKAGLLQPINTPYHAVSNVPVEGEIRLVQRGNSGLKGCEGKNGFMLVVNSEKCKALRYTSPFYEGPSIETISELDLGKINNVVIASRSGLDPLESIGTLRSMYQSHGITLLIGPPSGGIKSLFKAYPSFNFIRKQGVSDVRSKEALIASLTVLNFILM</sequence>
<dbReference type="EMBL" id="CP012173">
    <property type="protein sequence ID" value="AKV75514.1"/>
    <property type="molecule type" value="Genomic_DNA"/>
</dbReference>
<dbReference type="OrthoDB" id="4144at2157"/>
<evidence type="ECO:0000313" key="9">
    <source>
        <dbReference type="Proteomes" id="UP000061362"/>
    </source>
</evidence>
<evidence type="ECO:0000313" key="2">
    <source>
        <dbReference type="EMBL" id="AKV73270.1"/>
    </source>
</evidence>
<evidence type="ECO:0000313" key="7">
    <source>
        <dbReference type="Proteomes" id="UP000029084"/>
    </source>
</evidence>
<dbReference type="InterPro" id="IPR012340">
    <property type="entry name" value="NA-bd_OB-fold"/>
</dbReference>
<reference evidence="6 8" key="3">
    <citation type="submission" date="2015-07" db="EMBL/GenBank/DDBJ databases">
        <title>Physiological, transcriptional responses and genome re-sequencing of acid resistant extremely thermoacidophilic Metallosphaera sedula SARC-M1.</title>
        <authorList>
            <person name="Ai C."/>
            <person name="McCarthy S."/>
            <person name="Eckrich V."/>
            <person name="Rudrappa D."/>
            <person name="Qiu G."/>
            <person name="Blum P."/>
        </authorList>
    </citation>
    <scope>NUCLEOTIDE SEQUENCE [LARGE SCALE GENOMIC DNA]</scope>
    <source>
        <strain evidence="6 8">SARC-M1</strain>
    </source>
</reference>
<reference evidence="9 10" key="2">
    <citation type="journal article" date="2015" name="Genome Announc.">
        <title>Complete Genome Sequences of Evolved Arsenate-Resistant Metallosphaera sedula Strains.</title>
        <authorList>
            <person name="Ai C."/>
            <person name="McCarthy S."/>
            <person name="Schackwitz W."/>
            <person name="Martin J."/>
            <person name="Lipzen A."/>
            <person name="Blum P."/>
        </authorList>
    </citation>
    <scope>NUCLEOTIDE SEQUENCE [LARGE SCALE GENOMIC DNA]</scope>
    <source>
        <strain evidence="4 10">ARS120-1</strain>
        <strain evidence="5 9">ARS120-2</strain>
        <strain evidence="2 12">ARS50-1</strain>
        <strain evidence="3 11">ARS50-2</strain>
    </source>
</reference>
<evidence type="ECO:0000313" key="5">
    <source>
        <dbReference type="EMBL" id="AKV80005.1"/>
    </source>
</evidence>
<dbReference type="SUPFAM" id="SSF75217">
    <property type="entry name" value="alpha/beta knot"/>
    <property type="match status" value="1"/>
</dbReference>
<protein>
    <submittedName>
        <fullName evidence="1">Uncharacterized protein</fullName>
    </submittedName>
</protein>
<dbReference type="InterPro" id="IPR029026">
    <property type="entry name" value="tRNA_m1G_MTases_N"/>
</dbReference>
<dbReference type="EMBL" id="CP012172">
    <property type="protein sequence ID" value="AKV73270.1"/>
    <property type="molecule type" value="Genomic_DNA"/>
</dbReference>
<dbReference type="EMBL" id="CP012174">
    <property type="protein sequence ID" value="AKV77760.1"/>
    <property type="molecule type" value="Genomic_DNA"/>
</dbReference>
<name>A0A088E1B3_9CREN</name>
<evidence type="ECO:0000313" key="11">
    <source>
        <dbReference type="Proteomes" id="UP000062475"/>
    </source>
</evidence>
<evidence type="ECO:0000313" key="3">
    <source>
        <dbReference type="EMBL" id="AKV75514.1"/>
    </source>
</evidence>
<evidence type="ECO:0000313" key="8">
    <source>
        <dbReference type="Proteomes" id="UP000056255"/>
    </source>
</evidence>
<proteinExistence type="predicted"/>
<dbReference type="Proteomes" id="UP000029084">
    <property type="component" value="Chromosome"/>
</dbReference>
<dbReference type="Gene3D" id="3.40.1280.10">
    <property type="match status" value="1"/>
</dbReference>
<organism evidence="1 7">
    <name type="scientific">Metallosphaera sedula</name>
    <dbReference type="NCBI Taxonomy" id="43687"/>
    <lineage>
        <taxon>Archaea</taxon>
        <taxon>Thermoproteota</taxon>
        <taxon>Thermoprotei</taxon>
        <taxon>Sulfolobales</taxon>
        <taxon>Sulfolobaceae</taxon>
        <taxon>Metallosphaera</taxon>
    </lineage>
</organism>
<evidence type="ECO:0000313" key="12">
    <source>
        <dbReference type="Proteomes" id="UP000068832"/>
    </source>
</evidence>
<dbReference type="OMA" id="FIEYRIT"/>
<dbReference type="Proteomes" id="UP000056255">
    <property type="component" value="Chromosome"/>
</dbReference>